<dbReference type="EMBL" id="PHAH01000018">
    <property type="protein sequence ID" value="PKM88405.1"/>
    <property type="molecule type" value="Genomic_DNA"/>
</dbReference>
<feature type="signal peptide" evidence="1">
    <location>
        <begin position="1"/>
        <end position="23"/>
    </location>
</feature>
<dbReference type="AlphaFoldDB" id="A0A2N2E0Y8"/>
<keyword evidence="1" id="KW-0732">Signal</keyword>
<evidence type="ECO:0000313" key="2">
    <source>
        <dbReference type="EMBL" id="PKM88405.1"/>
    </source>
</evidence>
<organism evidence="2 3">
    <name type="scientific">Candidatus Falkowbacteria bacterium HGW-Falkowbacteria-2</name>
    <dbReference type="NCBI Taxonomy" id="2013769"/>
    <lineage>
        <taxon>Bacteria</taxon>
        <taxon>Candidatus Falkowiibacteriota</taxon>
    </lineage>
</organism>
<sequence>MRKRFLIVIILIAVLGFGSLASAAVSTPNIWKIVSNAISPVVANWELGSATNRIKKGWFTSLDATSATIGSIAVSGTVSGDMVVGGQVRASNGTSTAPSYSFNSDTNTGMLWGGNDIIKFNNNGTTTLTIAANGQPKFGFLASSTANLVMSDTLGNLYTSIDNRITSASSPLVLAANNINITKASSTANGYLSSTDWTSFNGKVSSQWATSGSNISYVAGSVGVGTTAPIHKLDVNTGAASTLARFSGTNTTLSR</sequence>
<proteinExistence type="predicted"/>
<evidence type="ECO:0000313" key="3">
    <source>
        <dbReference type="Proteomes" id="UP000233325"/>
    </source>
</evidence>
<feature type="non-terminal residue" evidence="2">
    <location>
        <position position="255"/>
    </location>
</feature>
<reference evidence="2 3" key="1">
    <citation type="journal article" date="2017" name="ISME J.">
        <title>Potential for microbial H2 and metal transformations associated with novel bacteria and archaea in deep terrestrial subsurface sediments.</title>
        <authorList>
            <person name="Hernsdorf A.W."/>
            <person name="Amano Y."/>
            <person name="Miyakawa K."/>
            <person name="Ise K."/>
            <person name="Suzuki Y."/>
            <person name="Anantharaman K."/>
            <person name="Probst A."/>
            <person name="Burstein D."/>
            <person name="Thomas B.C."/>
            <person name="Banfield J.F."/>
        </authorList>
    </citation>
    <scope>NUCLEOTIDE SEQUENCE [LARGE SCALE GENOMIC DNA]</scope>
    <source>
        <strain evidence="2">HGW-Falkowbacteria-2</strain>
    </source>
</reference>
<accession>A0A2N2E0Y8</accession>
<evidence type="ECO:0000256" key="1">
    <source>
        <dbReference type="SAM" id="SignalP"/>
    </source>
</evidence>
<gene>
    <name evidence="2" type="ORF">CVU83_01695</name>
</gene>
<name>A0A2N2E0Y8_9BACT</name>
<feature type="chain" id="PRO_5014742106" evidence="1">
    <location>
        <begin position="24"/>
        <end position="255"/>
    </location>
</feature>
<dbReference type="Proteomes" id="UP000233325">
    <property type="component" value="Unassembled WGS sequence"/>
</dbReference>
<protein>
    <submittedName>
        <fullName evidence="2">Uncharacterized protein</fullName>
    </submittedName>
</protein>
<comment type="caution">
    <text evidence="2">The sequence shown here is derived from an EMBL/GenBank/DDBJ whole genome shotgun (WGS) entry which is preliminary data.</text>
</comment>